<keyword evidence="3" id="KW-1185">Reference proteome</keyword>
<evidence type="ECO:0000256" key="1">
    <source>
        <dbReference type="SAM" id="MobiDB-lite"/>
    </source>
</evidence>
<feature type="region of interest" description="Disordered" evidence="1">
    <location>
        <begin position="69"/>
        <end position="97"/>
    </location>
</feature>
<dbReference type="Gene3D" id="2.160.20.10">
    <property type="entry name" value="Single-stranded right-handed beta-helix, Pectin lyase-like"/>
    <property type="match status" value="1"/>
</dbReference>
<feature type="region of interest" description="Disordered" evidence="1">
    <location>
        <begin position="24"/>
        <end position="45"/>
    </location>
</feature>
<dbReference type="EMBL" id="BAAAYK010000041">
    <property type="protein sequence ID" value="GAA3366493.1"/>
    <property type="molecule type" value="Genomic_DNA"/>
</dbReference>
<name>A0ABP6S2L6_9PSEU</name>
<protein>
    <submittedName>
        <fullName evidence="2">Uncharacterized protein</fullName>
    </submittedName>
</protein>
<dbReference type="InterPro" id="IPR012334">
    <property type="entry name" value="Pectin_lyas_fold"/>
</dbReference>
<dbReference type="Proteomes" id="UP001500483">
    <property type="component" value="Unassembled WGS sequence"/>
</dbReference>
<gene>
    <name evidence="2" type="ORF">GCM10020366_70320</name>
</gene>
<comment type="caution">
    <text evidence="2">The sequence shown here is derived from an EMBL/GenBank/DDBJ whole genome shotgun (WGS) entry which is preliminary data.</text>
</comment>
<dbReference type="InterPro" id="IPR011050">
    <property type="entry name" value="Pectin_lyase_fold/virulence"/>
</dbReference>
<evidence type="ECO:0000313" key="2">
    <source>
        <dbReference type="EMBL" id="GAA3366493.1"/>
    </source>
</evidence>
<sequence length="97" mass="9736">MVRLQPGTVPSYTVDVADFEQVAPAPEAPQGSVSVLDTGADPTGAEDSAAAFTAAIEQARAAGTEVCGCPKAGSASTPRWPSNRSRSSAPGRGGRCC</sequence>
<proteinExistence type="predicted"/>
<reference evidence="3" key="1">
    <citation type="journal article" date="2019" name="Int. J. Syst. Evol. Microbiol.">
        <title>The Global Catalogue of Microorganisms (GCM) 10K type strain sequencing project: providing services to taxonomists for standard genome sequencing and annotation.</title>
        <authorList>
            <consortium name="The Broad Institute Genomics Platform"/>
            <consortium name="The Broad Institute Genome Sequencing Center for Infectious Disease"/>
            <person name="Wu L."/>
            <person name="Ma J."/>
        </authorList>
    </citation>
    <scope>NUCLEOTIDE SEQUENCE [LARGE SCALE GENOMIC DNA]</scope>
    <source>
        <strain evidence="3">JCM 9687</strain>
    </source>
</reference>
<evidence type="ECO:0000313" key="3">
    <source>
        <dbReference type="Proteomes" id="UP001500483"/>
    </source>
</evidence>
<organism evidence="2 3">
    <name type="scientific">Saccharopolyspora gregorii</name>
    <dbReference type="NCBI Taxonomy" id="33914"/>
    <lineage>
        <taxon>Bacteria</taxon>
        <taxon>Bacillati</taxon>
        <taxon>Actinomycetota</taxon>
        <taxon>Actinomycetes</taxon>
        <taxon>Pseudonocardiales</taxon>
        <taxon>Pseudonocardiaceae</taxon>
        <taxon>Saccharopolyspora</taxon>
    </lineage>
</organism>
<accession>A0ABP6S2L6</accession>
<dbReference type="SUPFAM" id="SSF51126">
    <property type="entry name" value="Pectin lyase-like"/>
    <property type="match status" value="1"/>
</dbReference>